<dbReference type="PANTHER" id="PTHR33406:SF12">
    <property type="entry name" value="BLR2997 PROTEIN"/>
    <property type="match status" value="1"/>
</dbReference>
<dbReference type="PANTHER" id="PTHR33406">
    <property type="entry name" value="MEMBRANE PROTEIN MJ1562-RELATED"/>
    <property type="match status" value="1"/>
</dbReference>
<feature type="transmembrane region" description="Helical" evidence="7">
    <location>
        <begin position="252"/>
        <end position="272"/>
    </location>
</feature>
<evidence type="ECO:0000256" key="1">
    <source>
        <dbReference type="ARBA" id="ARBA00004651"/>
    </source>
</evidence>
<reference evidence="9 10" key="1">
    <citation type="submission" date="2019-02" db="EMBL/GenBank/DDBJ databases">
        <title>Deep-cultivation of Planctomycetes and their phenomic and genomic characterization uncovers novel biology.</title>
        <authorList>
            <person name="Wiegand S."/>
            <person name="Jogler M."/>
            <person name="Boedeker C."/>
            <person name="Pinto D."/>
            <person name="Vollmers J."/>
            <person name="Rivas-Marin E."/>
            <person name="Kohn T."/>
            <person name="Peeters S.H."/>
            <person name="Heuer A."/>
            <person name="Rast P."/>
            <person name="Oberbeckmann S."/>
            <person name="Bunk B."/>
            <person name="Jeske O."/>
            <person name="Meyerdierks A."/>
            <person name="Storesund J.E."/>
            <person name="Kallscheuer N."/>
            <person name="Luecker S."/>
            <person name="Lage O.M."/>
            <person name="Pohl T."/>
            <person name="Merkel B.J."/>
            <person name="Hornburger P."/>
            <person name="Mueller R.-W."/>
            <person name="Bruemmer F."/>
            <person name="Labrenz M."/>
            <person name="Spormann A.M."/>
            <person name="Op Den Camp H."/>
            <person name="Overmann J."/>
            <person name="Amann R."/>
            <person name="Jetten M.S.M."/>
            <person name="Mascher T."/>
            <person name="Medema M.H."/>
            <person name="Devos D.P."/>
            <person name="Kaster A.-K."/>
            <person name="Ovreas L."/>
            <person name="Rohde M."/>
            <person name="Galperin M.Y."/>
            <person name="Jogler C."/>
        </authorList>
    </citation>
    <scope>NUCLEOTIDE SEQUENCE [LARGE SCALE GENOMIC DNA]</scope>
    <source>
        <strain evidence="9 10">KOR42</strain>
    </source>
</reference>
<dbReference type="PRINTS" id="PR00702">
    <property type="entry name" value="ACRIFLAVINRP"/>
</dbReference>
<dbReference type="GO" id="GO:0005886">
    <property type="term" value="C:plasma membrane"/>
    <property type="evidence" value="ECO:0007669"/>
    <property type="project" value="UniProtKB-SubCell"/>
</dbReference>
<sequence length="796" mass="87344">MSVKFQKAFGWTVDRRGIVWALLLCLTAIAAIGYLAPEMVWKLFEPAPAAVNEKQPSQQSTPRQAAPIVDVVSISDSEVILVIDSSQFFTVDGSQALKACVAALEELDYVESVLWVDEIPPLNIFGLRESFFPGVHASERQFEEAREAALAHPLVGGQLLSHDGETTLLMVKLNWFFVESDEAVTDGLRRAVKSALKNFPSNDFDVLVTGSVPMYLTFITSQEANRFKYQIIGYGMVLLMAVILFRGFRAVMIVAIAPTLGVFWTLGLVSYFDLQDNPFIDIVLPILLSMVGLTDGVHLMVEIRRQRASGLPEKQAAKRGIQKVGLACLLTSLTTAIGFGSLSMAHHRVIREFGWASVLGVIVTFIAVITSIPLACSTWLGKSIHHGHERGLIDRNLSRISVIIDFVLRHSRVVGILGIVITFAFTAISLTLRPDDRRTTGLPMKSEAARAIDHMDQAFGGLEMGFVEVTWKAEVPSDSPEVLKVVTEIDDTLRQEPLLGSPLSIRSFIDALPGDGDFEERMPLLELLPPPLKRAYYSPERRSAKIQFRVQDLGIAKYAPVFERVREECATIARNHPGFSVRLGGEPVRRWESLFQIVMDLVYSLGSASLIIFVVLSLAYRSLRLGLISIIPNIFPLAVTGVYLVVTGQTLEIVSVCAFTVCLGIAVDDTIHFLTRYEEERAELQASGGGSEREAIRRAFIGTGTALIMTTAVLVVGFATVMFSDMRDQRIFASMAGLTISAALFGDLVFLPALLSLFGNSDRSPDEPVDAGLDPEDGETTDAITSEPMSPATFDR</sequence>
<evidence type="ECO:0000256" key="5">
    <source>
        <dbReference type="ARBA" id="ARBA00023136"/>
    </source>
</evidence>
<dbReference type="Proteomes" id="UP000317243">
    <property type="component" value="Unassembled WGS sequence"/>
</dbReference>
<dbReference type="InterPro" id="IPR001036">
    <property type="entry name" value="Acrflvin-R"/>
</dbReference>
<feature type="transmembrane region" description="Helical" evidence="7">
    <location>
        <begin position="627"/>
        <end position="647"/>
    </location>
</feature>
<keyword evidence="10" id="KW-1185">Reference proteome</keyword>
<feature type="transmembrane region" description="Helical" evidence="7">
    <location>
        <begin position="278"/>
        <end position="303"/>
    </location>
</feature>
<evidence type="ECO:0000256" key="6">
    <source>
        <dbReference type="SAM" id="MobiDB-lite"/>
    </source>
</evidence>
<evidence type="ECO:0000256" key="3">
    <source>
        <dbReference type="ARBA" id="ARBA00022692"/>
    </source>
</evidence>
<gene>
    <name evidence="9" type="ORF">KOR42_08510</name>
</gene>
<feature type="domain" description="SSD" evidence="8">
    <location>
        <begin position="618"/>
        <end position="757"/>
    </location>
</feature>
<feature type="transmembrane region" description="Helical" evidence="7">
    <location>
        <begin position="413"/>
        <end position="432"/>
    </location>
</feature>
<dbReference type="InterPro" id="IPR000731">
    <property type="entry name" value="SSD"/>
</dbReference>
<dbReference type="InterPro" id="IPR050545">
    <property type="entry name" value="Mycobact_MmpL"/>
</dbReference>
<keyword evidence="2" id="KW-1003">Cell membrane</keyword>
<organism evidence="9 10">
    <name type="scientific">Thalassoglobus neptunius</name>
    <dbReference type="NCBI Taxonomy" id="1938619"/>
    <lineage>
        <taxon>Bacteria</taxon>
        <taxon>Pseudomonadati</taxon>
        <taxon>Planctomycetota</taxon>
        <taxon>Planctomycetia</taxon>
        <taxon>Planctomycetales</taxon>
        <taxon>Planctomycetaceae</taxon>
        <taxon>Thalassoglobus</taxon>
    </lineage>
</organism>
<evidence type="ECO:0000259" key="8">
    <source>
        <dbReference type="PROSITE" id="PS50156"/>
    </source>
</evidence>
<proteinExistence type="predicted"/>
<keyword evidence="5 7" id="KW-0472">Membrane</keyword>
<comment type="subcellular location">
    <subcellularLocation>
        <location evidence="1">Cell membrane</location>
        <topology evidence="1">Multi-pass membrane protein</topology>
    </subcellularLocation>
</comment>
<name>A0A5C5X3Q6_9PLAN</name>
<dbReference type="Pfam" id="PF03176">
    <property type="entry name" value="MMPL"/>
    <property type="match status" value="2"/>
</dbReference>
<feature type="transmembrane region" description="Helical" evidence="7">
    <location>
        <begin position="731"/>
        <end position="755"/>
    </location>
</feature>
<dbReference type="EMBL" id="SIHI01000001">
    <property type="protein sequence ID" value="TWT57490.1"/>
    <property type="molecule type" value="Genomic_DNA"/>
</dbReference>
<feature type="compositionally biased region" description="Acidic residues" evidence="6">
    <location>
        <begin position="767"/>
        <end position="780"/>
    </location>
</feature>
<dbReference type="PROSITE" id="PS50156">
    <property type="entry name" value="SSD"/>
    <property type="match status" value="2"/>
</dbReference>
<feature type="domain" description="SSD" evidence="8">
    <location>
        <begin position="256"/>
        <end position="378"/>
    </location>
</feature>
<feature type="transmembrane region" description="Helical" evidence="7">
    <location>
        <begin position="324"/>
        <end position="342"/>
    </location>
</feature>
<feature type="transmembrane region" description="Helical" evidence="7">
    <location>
        <begin position="354"/>
        <end position="380"/>
    </location>
</feature>
<evidence type="ECO:0000313" key="10">
    <source>
        <dbReference type="Proteomes" id="UP000317243"/>
    </source>
</evidence>
<keyword evidence="4 7" id="KW-1133">Transmembrane helix</keyword>
<feature type="transmembrane region" description="Helical" evidence="7">
    <location>
        <begin position="653"/>
        <end position="674"/>
    </location>
</feature>
<evidence type="ECO:0000256" key="4">
    <source>
        <dbReference type="ARBA" id="ARBA00022989"/>
    </source>
</evidence>
<feature type="transmembrane region" description="Helical" evidence="7">
    <location>
        <begin position="695"/>
        <end position="719"/>
    </location>
</feature>
<protein>
    <submittedName>
        <fullName evidence="9">Multidrug efflux system subunit MdtC</fullName>
    </submittedName>
</protein>
<evidence type="ECO:0000256" key="7">
    <source>
        <dbReference type="SAM" id="Phobius"/>
    </source>
</evidence>
<keyword evidence="3 7" id="KW-0812">Transmembrane</keyword>
<dbReference type="RefSeq" id="WP_231740625.1">
    <property type="nucleotide sequence ID" value="NZ_SIHI01000001.1"/>
</dbReference>
<evidence type="ECO:0000313" key="9">
    <source>
        <dbReference type="EMBL" id="TWT57490.1"/>
    </source>
</evidence>
<dbReference type="AlphaFoldDB" id="A0A5C5X3Q6"/>
<accession>A0A5C5X3Q6</accession>
<feature type="transmembrane region" description="Helical" evidence="7">
    <location>
        <begin position="227"/>
        <end position="245"/>
    </location>
</feature>
<comment type="caution">
    <text evidence="9">The sequence shown here is derived from an EMBL/GenBank/DDBJ whole genome shotgun (WGS) entry which is preliminary data.</text>
</comment>
<dbReference type="GO" id="GO:0022857">
    <property type="term" value="F:transmembrane transporter activity"/>
    <property type="evidence" value="ECO:0007669"/>
    <property type="project" value="InterPro"/>
</dbReference>
<feature type="region of interest" description="Disordered" evidence="6">
    <location>
        <begin position="762"/>
        <end position="796"/>
    </location>
</feature>
<evidence type="ECO:0000256" key="2">
    <source>
        <dbReference type="ARBA" id="ARBA00022475"/>
    </source>
</evidence>
<feature type="transmembrane region" description="Helical" evidence="7">
    <location>
        <begin position="601"/>
        <end position="620"/>
    </location>
</feature>
<dbReference type="InterPro" id="IPR004869">
    <property type="entry name" value="MMPL_dom"/>
</dbReference>
<dbReference type="Gene3D" id="1.20.1640.10">
    <property type="entry name" value="Multidrug efflux transporter AcrB transmembrane domain"/>
    <property type="match status" value="2"/>
</dbReference>
<dbReference type="SUPFAM" id="SSF82866">
    <property type="entry name" value="Multidrug efflux transporter AcrB transmembrane domain"/>
    <property type="match status" value="2"/>
</dbReference>
<feature type="transmembrane region" description="Helical" evidence="7">
    <location>
        <begin position="17"/>
        <end position="36"/>
    </location>
</feature>